<keyword evidence="1" id="KW-0472">Membrane</keyword>
<keyword evidence="1" id="KW-1133">Transmembrane helix</keyword>
<evidence type="ECO:0000256" key="1">
    <source>
        <dbReference type="SAM" id="Phobius"/>
    </source>
</evidence>
<proteinExistence type="predicted"/>
<feature type="transmembrane region" description="Helical" evidence="1">
    <location>
        <begin position="243"/>
        <end position="268"/>
    </location>
</feature>
<protein>
    <submittedName>
        <fullName evidence="2">Uncharacterized protein</fullName>
    </submittedName>
</protein>
<dbReference type="RefSeq" id="WP_123688718.1">
    <property type="nucleotide sequence ID" value="NZ_RJKX01000011.1"/>
</dbReference>
<dbReference type="OrthoDB" id="118340at2"/>
<keyword evidence="1" id="KW-0812">Transmembrane</keyword>
<dbReference type="EMBL" id="RJKX01000011">
    <property type="protein sequence ID" value="ROQ02015.1"/>
    <property type="molecule type" value="Genomic_DNA"/>
</dbReference>
<accession>A0A3N1MFT9</accession>
<dbReference type="Proteomes" id="UP000278222">
    <property type="component" value="Unassembled WGS sequence"/>
</dbReference>
<evidence type="ECO:0000313" key="3">
    <source>
        <dbReference type="Proteomes" id="UP000278222"/>
    </source>
</evidence>
<reference evidence="2 3" key="1">
    <citation type="submission" date="2018-11" db="EMBL/GenBank/DDBJ databases">
        <title>Genomic Encyclopedia of Type Strains, Phase IV (KMG-IV): sequencing the most valuable type-strain genomes for metagenomic binning, comparative biology and taxonomic classification.</title>
        <authorList>
            <person name="Goeker M."/>
        </authorList>
    </citation>
    <scope>NUCLEOTIDE SEQUENCE [LARGE SCALE GENOMIC DNA]</scope>
    <source>
        <strain evidence="2 3">DSM 5900</strain>
    </source>
</reference>
<dbReference type="AlphaFoldDB" id="A0A3N1MFT9"/>
<evidence type="ECO:0000313" key="2">
    <source>
        <dbReference type="EMBL" id="ROQ02015.1"/>
    </source>
</evidence>
<gene>
    <name evidence="2" type="ORF">EDC65_1203</name>
</gene>
<name>A0A3N1MFT9_9PROT</name>
<sequence length="277" mass="29336">MAETAIRTGEPAATAVRDNVHVLPARYAGHVDTIDGGYVRGWARDEAAPGSRTDVDIFLGDRQLGSTTADRYREDLLTAGMGDGRHAFAFSLPVDARDVPAAAIGVYFRGTRIPLVRSPATTGVQEPGPAVAELQELTLAVRAGMERVASRVAALGREQTQLAERMTAFEREREQRAGHLEGERRKQLEAAAQAVREETAVLAGRVAAIEKSFADVDAFLVRIDANLRKMAQAPAPKRAGSGLAISLAIFAILASGLAILAAVAPAAFHGLLKPVLG</sequence>
<organism evidence="2 3">
    <name type="scientific">Stella humosa</name>
    <dbReference type="NCBI Taxonomy" id="94"/>
    <lineage>
        <taxon>Bacteria</taxon>
        <taxon>Pseudomonadati</taxon>
        <taxon>Pseudomonadota</taxon>
        <taxon>Alphaproteobacteria</taxon>
        <taxon>Rhodospirillales</taxon>
        <taxon>Stellaceae</taxon>
        <taxon>Stella</taxon>
    </lineage>
</organism>
<comment type="caution">
    <text evidence="2">The sequence shown here is derived from an EMBL/GenBank/DDBJ whole genome shotgun (WGS) entry which is preliminary data.</text>
</comment>
<keyword evidence="3" id="KW-1185">Reference proteome</keyword>